<proteinExistence type="predicted"/>
<accession>A0AAU9J159</accession>
<dbReference type="AlphaFoldDB" id="A0AAU9J159"/>
<comment type="caution">
    <text evidence="1">The sequence shown here is derived from an EMBL/GenBank/DDBJ whole genome shotgun (WGS) entry which is preliminary data.</text>
</comment>
<protein>
    <submittedName>
        <fullName evidence="1">Uncharacterized protein</fullName>
    </submittedName>
</protein>
<organism evidence="1 2">
    <name type="scientific">Blepharisma stoltei</name>
    <dbReference type="NCBI Taxonomy" id="1481888"/>
    <lineage>
        <taxon>Eukaryota</taxon>
        <taxon>Sar</taxon>
        <taxon>Alveolata</taxon>
        <taxon>Ciliophora</taxon>
        <taxon>Postciliodesmatophora</taxon>
        <taxon>Heterotrichea</taxon>
        <taxon>Heterotrichida</taxon>
        <taxon>Blepharismidae</taxon>
        <taxon>Blepharisma</taxon>
    </lineage>
</organism>
<sequence length="173" mass="19915">MELNSTYELLKSICHLSVLNSHPNTSENSESGDCEDDIDLLMADAPICDPLSFASKDALFIPDFHRAFSVSLTPMMNPIHLKEKLYFTEVVYQSTKKSYASLICFTDIGFILLVIENSSHRWMENVFKILNDYIEDGICEVVNALYKYREVQIGIFKSGMLVPYRRFYELDTK</sequence>
<keyword evidence="2" id="KW-1185">Reference proteome</keyword>
<dbReference type="Proteomes" id="UP001162131">
    <property type="component" value="Unassembled WGS sequence"/>
</dbReference>
<evidence type="ECO:0000313" key="2">
    <source>
        <dbReference type="Proteomes" id="UP001162131"/>
    </source>
</evidence>
<dbReference type="EMBL" id="CAJZBQ010000029">
    <property type="protein sequence ID" value="CAG9321817.1"/>
    <property type="molecule type" value="Genomic_DNA"/>
</dbReference>
<gene>
    <name evidence="1" type="ORF">BSTOLATCC_MIC29726</name>
</gene>
<evidence type="ECO:0000313" key="1">
    <source>
        <dbReference type="EMBL" id="CAG9321817.1"/>
    </source>
</evidence>
<name>A0AAU9J159_9CILI</name>
<reference evidence="1" key="1">
    <citation type="submission" date="2021-09" db="EMBL/GenBank/DDBJ databases">
        <authorList>
            <consortium name="AG Swart"/>
            <person name="Singh M."/>
            <person name="Singh A."/>
            <person name="Seah K."/>
            <person name="Emmerich C."/>
        </authorList>
    </citation>
    <scope>NUCLEOTIDE SEQUENCE</scope>
    <source>
        <strain evidence="1">ATCC30299</strain>
    </source>
</reference>